<dbReference type="InterPro" id="IPR040982">
    <property type="entry name" value="DNA_pol3_finger"/>
</dbReference>
<keyword evidence="3" id="KW-0548">Nucleotidyltransferase</keyword>
<evidence type="ECO:0000256" key="5">
    <source>
        <dbReference type="ARBA" id="ARBA00022932"/>
    </source>
</evidence>
<protein>
    <recommendedName>
        <fullName evidence="1">DNA-directed DNA polymerase</fullName>
        <ecNumber evidence="1">2.7.7.7</ecNumber>
    </recommendedName>
</protein>
<evidence type="ECO:0000256" key="6">
    <source>
        <dbReference type="ARBA" id="ARBA00049244"/>
    </source>
</evidence>
<name>A0A2H0V6D6_9BACT</name>
<dbReference type="NCBIfam" id="NF005298">
    <property type="entry name" value="PRK06826.1"/>
    <property type="match status" value="1"/>
</dbReference>
<evidence type="ECO:0000313" key="8">
    <source>
        <dbReference type="EMBL" id="PIR94664.1"/>
    </source>
</evidence>
<dbReference type="Pfam" id="PF07733">
    <property type="entry name" value="DNA_pol3_alpha"/>
    <property type="match status" value="1"/>
</dbReference>
<dbReference type="SMART" id="SM00481">
    <property type="entry name" value="POLIIIAc"/>
    <property type="match status" value="1"/>
</dbReference>
<dbReference type="GO" id="GO:0008408">
    <property type="term" value="F:3'-5' exonuclease activity"/>
    <property type="evidence" value="ECO:0007669"/>
    <property type="project" value="InterPro"/>
</dbReference>
<dbReference type="Gene3D" id="1.10.10.1600">
    <property type="entry name" value="Bacterial DNA polymerase III alpha subunit, thumb domain"/>
    <property type="match status" value="1"/>
</dbReference>
<dbReference type="PANTHER" id="PTHR32294">
    <property type="entry name" value="DNA POLYMERASE III SUBUNIT ALPHA"/>
    <property type="match status" value="1"/>
</dbReference>
<evidence type="ECO:0000256" key="3">
    <source>
        <dbReference type="ARBA" id="ARBA00022695"/>
    </source>
</evidence>
<keyword evidence="5" id="KW-0239">DNA-directed DNA polymerase</keyword>
<dbReference type="InterPro" id="IPR029460">
    <property type="entry name" value="DNAPol_HHH"/>
</dbReference>
<dbReference type="AlphaFoldDB" id="A0A2H0V6D6"/>
<sequence>MSKFVHLHVHSHYSLLDGLAKIDDLVGKAAEDGMPALALTDHGVMYGIIEFYQKCLKAGIKPIIGVEAYLSKSSHTIKESSTEKRYHVVLLAKNNIGYKNLIKLTTIAHLQGFYYKPRIDWDLLKKYHEGIICTSACQQGEIGQALLNEDIEAAEKVAQRYQDLFGEGNYYLEVQHHPNLPRQKIVNDGVFKIGKKLNIPIVATNDIHYPNTEDAEAHDILICLQTKKKVTDENRMSYLGEDFSMYTTAQMQDFFRANPEVLENTVKLAEKCNVEITLGEIQLPPYELPGDQTAFEALTERCHVGIRERYDFDAQNTDDEEHKKILDRLQYELGVIEKTGYASYFLIVQDFIVWAKEKGIVVGPGRGSAAGSLVAYLTKITNLDPLQYDLLFERFLNPDRVSMPDIDTDFADVRRSDVIRYVEDVYGKEHVSQIITFGTMAARVAVRDVGRVLDMPYSFCDKIAKLVPTGMTIENSINQNNEMKSLYESNSDAKRLLDFARKLEGVCRHTSTHACGILITPKPLTEYTPVQYSSTSDEDIVSQYSLHPVEDLGLLKMDFLGLKNLTIMQHATEIIEKIHGIKINLDTLPLGDKKAFKLFQQGKTTGVFQFESQGMKKYLKMLKPTEFEDLIAMVALYRPGPLNSGMVDEFIDRKHGRKEISFPHEIMREPLKNTYGVIVYQEQVMQLSKDMAGFTGGQADTLRKAMGKKIADLMAKMKVEFVAGCEKNKLPKRLAEETFTSMEKFAEYGFNKSHAACYALIAYQTAYLKANYPAEFMASLLTSDQENMERVAIEIDECKQMKIEVLPPDVNESFTTFTVVADSLQKGKQPTIRFGLQAIRNVGQGIVKEIIRERKDHGRFANFEDFLQRVKTKDLNKKSMEGLAKSGAFDNMINRTIVLENMERILLYVKAVDEEQNTNQTNLFALNGGDGLPTLKLIGYPNSDKKQLLSWEKEFLGLYVTEHPFSEFEDELKGFIKPIHEIKDAGEDEQTERAAVVTAGVVGSVTKIITAKGDPMLFVRLENAFAGIELLIFPKLYEEIGDKIAEEKIMIVTGQLSYKDADAKILVNNLWEINHENLTGIMTTVKSYEPPRFTKKNIIITYPKGSSHQLADQVKHLFRSFPGTNTIFLHVDAQIIKTNFKVKYCPNFEQKVQELLGKNAIRIK</sequence>
<proteinExistence type="predicted"/>
<dbReference type="InterPro" id="IPR003141">
    <property type="entry name" value="Pol/His_phosphatase_N"/>
</dbReference>
<dbReference type="CDD" id="cd12113">
    <property type="entry name" value="PHP_PolIIIA_DnaE3"/>
    <property type="match status" value="1"/>
</dbReference>
<evidence type="ECO:0000256" key="2">
    <source>
        <dbReference type="ARBA" id="ARBA00022679"/>
    </source>
</evidence>
<gene>
    <name evidence="8" type="ORF">COT97_00185</name>
</gene>
<dbReference type="PANTHER" id="PTHR32294:SF0">
    <property type="entry name" value="DNA POLYMERASE III SUBUNIT ALPHA"/>
    <property type="match status" value="1"/>
</dbReference>
<dbReference type="EMBL" id="PFAP01000001">
    <property type="protein sequence ID" value="PIR94664.1"/>
    <property type="molecule type" value="Genomic_DNA"/>
</dbReference>
<reference evidence="9" key="1">
    <citation type="submission" date="2017-09" db="EMBL/GenBank/DDBJ databases">
        <title>Depth-based differentiation of microbial function through sediment-hosted aquifers and enrichment of novel symbionts in the deep terrestrial subsurface.</title>
        <authorList>
            <person name="Probst A.J."/>
            <person name="Ladd B."/>
            <person name="Jarett J.K."/>
            <person name="Geller-Mcgrath D.E."/>
            <person name="Sieber C.M.K."/>
            <person name="Emerson J.B."/>
            <person name="Anantharaman K."/>
            <person name="Thomas B.C."/>
            <person name="Malmstrom R."/>
            <person name="Stieglmeier M."/>
            <person name="Klingl A."/>
            <person name="Woyke T."/>
            <person name="Ryan C.M."/>
            <person name="Banfield J.F."/>
        </authorList>
    </citation>
    <scope>NUCLEOTIDE SEQUENCE [LARGE SCALE GENOMIC DNA]</scope>
</reference>
<comment type="catalytic activity">
    <reaction evidence="6">
        <text>DNA(n) + a 2'-deoxyribonucleoside 5'-triphosphate = DNA(n+1) + diphosphate</text>
        <dbReference type="Rhea" id="RHEA:22508"/>
        <dbReference type="Rhea" id="RHEA-COMP:17339"/>
        <dbReference type="Rhea" id="RHEA-COMP:17340"/>
        <dbReference type="ChEBI" id="CHEBI:33019"/>
        <dbReference type="ChEBI" id="CHEBI:61560"/>
        <dbReference type="ChEBI" id="CHEBI:173112"/>
        <dbReference type="EC" id="2.7.7.7"/>
    </reaction>
</comment>
<feature type="domain" description="Polymerase/histidinol phosphatase N-terminal" evidence="7">
    <location>
        <begin position="5"/>
        <end position="72"/>
    </location>
</feature>
<dbReference type="Pfam" id="PF14579">
    <property type="entry name" value="HHH_6"/>
    <property type="match status" value="1"/>
</dbReference>
<dbReference type="InterPro" id="IPR011708">
    <property type="entry name" value="DNA_pol3_alpha_NTPase_dom"/>
</dbReference>
<accession>A0A2H0V6D6</accession>
<dbReference type="Pfam" id="PF17657">
    <property type="entry name" value="DNA_pol3_finger"/>
    <property type="match status" value="1"/>
</dbReference>
<comment type="caution">
    <text evidence="8">The sequence shown here is derived from an EMBL/GenBank/DDBJ whole genome shotgun (WGS) entry which is preliminary data.</text>
</comment>
<dbReference type="GO" id="GO:0003887">
    <property type="term" value="F:DNA-directed DNA polymerase activity"/>
    <property type="evidence" value="ECO:0007669"/>
    <property type="project" value="UniProtKB-KW"/>
</dbReference>
<dbReference type="Gene3D" id="3.20.20.140">
    <property type="entry name" value="Metal-dependent hydrolases"/>
    <property type="match status" value="1"/>
</dbReference>
<evidence type="ECO:0000256" key="4">
    <source>
        <dbReference type="ARBA" id="ARBA00022705"/>
    </source>
</evidence>
<evidence type="ECO:0000256" key="1">
    <source>
        <dbReference type="ARBA" id="ARBA00012417"/>
    </source>
</evidence>
<dbReference type="Gene3D" id="1.10.150.870">
    <property type="match status" value="1"/>
</dbReference>
<dbReference type="InterPro" id="IPR004013">
    <property type="entry name" value="PHP_dom"/>
</dbReference>
<evidence type="ECO:0000259" key="7">
    <source>
        <dbReference type="SMART" id="SM00481"/>
    </source>
</evidence>
<dbReference type="Proteomes" id="UP000229901">
    <property type="component" value="Unassembled WGS sequence"/>
</dbReference>
<organism evidence="8 9">
    <name type="scientific">Candidatus Falkowbacteria bacterium CG10_big_fil_rev_8_21_14_0_10_39_11</name>
    <dbReference type="NCBI Taxonomy" id="1974565"/>
    <lineage>
        <taxon>Bacteria</taxon>
        <taxon>Candidatus Falkowiibacteriota</taxon>
    </lineage>
</organism>
<dbReference type="CDD" id="cd04485">
    <property type="entry name" value="DnaE_OBF"/>
    <property type="match status" value="1"/>
</dbReference>
<dbReference type="EC" id="2.7.7.7" evidence="1"/>
<dbReference type="GO" id="GO:0006260">
    <property type="term" value="P:DNA replication"/>
    <property type="evidence" value="ECO:0007669"/>
    <property type="project" value="UniProtKB-KW"/>
</dbReference>
<dbReference type="SUPFAM" id="SSF89550">
    <property type="entry name" value="PHP domain-like"/>
    <property type="match status" value="1"/>
</dbReference>
<keyword evidence="4" id="KW-0235">DNA replication</keyword>
<dbReference type="InterPro" id="IPR041931">
    <property type="entry name" value="DNA_pol3_alpha_thumb_dom"/>
</dbReference>
<dbReference type="NCBIfam" id="TIGR00594">
    <property type="entry name" value="polc"/>
    <property type="match status" value="1"/>
</dbReference>
<dbReference type="Pfam" id="PF02811">
    <property type="entry name" value="PHP"/>
    <property type="match status" value="1"/>
</dbReference>
<dbReference type="NCBIfam" id="NF004226">
    <property type="entry name" value="PRK05673.1"/>
    <property type="match status" value="1"/>
</dbReference>
<evidence type="ECO:0000313" key="9">
    <source>
        <dbReference type="Proteomes" id="UP000229901"/>
    </source>
</evidence>
<keyword evidence="2" id="KW-0808">Transferase</keyword>
<dbReference type="InterPro" id="IPR016195">
    <property type="entry name" value="Pol/histidinol_Pase-like"/>
</dbReference>
<dbReference type="InterPro" id="IPR004805">
    <property type="entry name" value="DnaE2/DnaE/PolC"/>
</dbReference>